<keyword evidence="4" id="KW-1185">Reference proteome</keyword>
<proteinExistence type="predicted"/>
<name>A0A550JIR8_9BACT</name>
<feature type="signal peptide" evidence="1">
    <location>
        <begin position="1"/>
        <end position="19"/>
    </location>
</feature>
<sequence length="282" mass="30170">MKLLGTLLLLWLAVAPAFSLEITAISPSTTVPGGLVRVSGGPFADDTLVVLGDQALRPETWTERELIFTVPELPEGDYRLTLADSHGGIQPAFILRVGTPRPEIRTLDPDRLDLCDGERRISVSGQALAEGARLLVDGAQLPAERLSASRIDFTLPELAAGMHQVEVVNPDGQRSLPYALMIDGQPEIFSVSLGADQVVAYELIIRGRNFPAQANLLVNGTPVNRALALAGKQGGGRDEVRYVDCGTLIYTRYPLSREPLPLTLTVVGPGGEGSAPYQITSP</sequence>
<dbReference type="InterPro" id="IPR014756">
    <property type="entry name" value="Ig_E-set"/>
</dbReference>
<dbReference type="SUPFAM" id="SSF81296">
    <property type="entry name" value="E set domains"/>
    <property type="match status" value="2"/>
</dbReference>
<evidence type="ECO:0000313" key="4">
    <source>
        <dbReference type="Proteomes" id="UP000317155"/>
    </source>
</evidence>
<accession>A0A550JIR8</accession>
<feature type="chain" id="PRO_5021801546" description="IPT/TIG domain-containing protein" evidence="1">
    <location>
        <begin position="20"/>
        <end position="282"/>
    </location>
</feature>
<evidence type="ECO:0000313" key="3">
    <source>
        <dbReference type="EMBL" id="TRO83108.1"/>
    </source>
</evidence>
<dbReference type="InterPro" id="IPR002909">
    <property type="entry name" value="IPT_dom"/>
</dbReference>
<dbReference type="OrthoDB" id="5401363at2"/>
<dbReference type="RefSeq" id="WP_092055581.1">
    <property type="nucleotide sequence ID" value="NZ_FOJJ01000012.1"/>
</dbReference>
<dbReference type="Pfam" id="PF01833">
    <property type="entry name" value="TIG"/>
    <property type="match status" value="2"/>
</dbReference>
<organism evidence="3 4">
    <name type="scientific">Trichloromonas acetexigens</name>
    <dbReference type="NCBI Taxonomy" id="38815"/>
    <lineage>
        <taxon>Bacteria</taxon>
        <taxon>Pseudomonadati</taxon>
        <taxon>Thermodesulfobacteriota</taxon>
        <taxon>Desulfuromonadia</taxon>
        <taxon>Desulfuromonadales</taxon>
        <taxon>Trichloromonadaceae</taxon>
        <taxon>Trichloromonas</taxon>
    </lineage>
</organism>
<reference evidence="3 4" key="1">
    <citation type="submission" date="2019-07" db="EMBL/GenBank/DDBJ databases">
        <title>Insights of Desulfuromonas acetexigens electromicrobiology.</title>
        <authorList>
            <person name="Katuri K."/>
            <person name="Sapireddy V."/>
            <person name="Shaw D.R."/>
            <person name="Saikaly P."/>
        </authorList>
    </citation>
    <scope>NUCLEOTIDE SEQUENCE [LARGE SCALE GENOMIC DNA]</scope>
    <source>
        <strain evidence="3 4">2873</strain>
    </source>
</reference>
<dbReference type="AlphaFoldDB" id="A0A550JIR8"/>
<evidence type="ECO:0000256" key="1">
    <source>
        <dbReference type="SAM" id="SignalP"/>
    </source>
</evidence>
<feature type="domain" description="IPT/TIG" evidence="2">
    <location>
        <begin position="21"/>
        <end position="83"/>
    </location>
</feature>
<dbReference type="EMBL" id="VJVV01000002">
    <property type="protein sequence ID" value="TRO83108.1"/>
    <property type="molecule type" value="Genomic_DNA"/>
</dbReference>
<dbReference type="Proteomes" id="UP000317155">
    <property type="component" value="Unassembled WGS sequence"/>
</dbReference>
<gene>
    <name evidence="3" type="ORF">FL622_03225</name>
</gene>
<protein>
    <recommendedName>
        <fullName evidence="2">IPT/TIG domain-containing protein</fullName>
    </recommendedName>
</protein>
<keyword evidence="1" id="KW-0732">Signal</keyword>
<comment type="caution">
    <text evidence="3">The sequence shown here is derived from an EMBL/GenBank/DDBJ whole genome shotgun (WGS) entry which is preliminary data.</text>
</comment>
<evidence type="ECO:0000259" key="2">
    <source>
        <dbReference type="Pfam" id="PF01833"/>
    </source>
</evidence>
<feature type="domain" description="IPT/TIG" evidence="2">
    <location>
        <begin position="102"/>
        <end position="176"/>
    </location>
</feature>
<dbReference type="Gene3D" id="2.60.40.10">
    <property type="entry name" value="Immunoglobulins"/>
    <property type="match status" value="2"/>
</dbReference>
<dbReference type="InterPro" id="IPR013783">
    <property type="entry name" value="Ig-like_fold"/>
</dbReference>